<dbReference type="Gramene" id="TVU33052">
    <property type="protein sequence ID" value="TVU33052"/>
    <property type="gene ID" value="EJB05_24833"/>
</dbReference>
<dbReference type="EMBL" id="RWGY01000011">
    <property type="protein sequence ID" value="TVU33052.1"/>
    <property type="molecule type" value="Genomic_DNA"/>
</dbReference>
<dbReference type="PANTHER" id="PTHR46610">
    <property type="entry name" value="OS05G0181300 PROTEIN"/>
    <property type="match status" value="1"/>
</dbReference>
<dbReference type="PANTHER" id="PTHR46610:SF7">
    <property type="entry name" value="OS02G0216300 PROTEIN"/>
    <property type="match status" value="1"/>
</dbReference>
<dbReference type="OrthoDB" id="681967at2759"/>
<feature type="transmembrane region" description="Helical" evidence="1">
    <location>
        <begin position="30"/>
        <end position="48"/>
    </location>
</feature>
<dbReference type="Pfam" id="PF20100">
    <property type="entry name" value="DUF6490"/>
    <property type="match status" value="1"/>
</dbReference>
<reference evidence="2 3" key="1">
    <citation type="journal article" date="2019" name="Sci. Rep.">
        <title>A high-quality genome of Eragrostis curvula grass provides insights into Poaceae evolution and supports new strategies to enhance forage quality.</title>
        <authorList>
            <person name="Carballo J."/>
            <person name="Santos B.A.C.M."/>
            <person name="Zappacosta D."/>
            <person name="Garbus I."/>
            <person name="Selva J.P."/>
            <person name="Gallo C.A."/>
            <person name="Diaz A."/>
            <person name="Albertini E."/>
            <person name="Caccamo M."/>
            <person name="Echenique V."/>
        </authorList>
    </citation>
    <scope>NUCLEOTIDE SEQUENCE [LARGE SCALE GENOMIC DNA]</scope>
    <source>
        <strain evidence="3">cv. Victoria</strain>
        <tissue evidence="2">Leaf</tissue>
    </source>
</reference>
<accession>A0A5J9V9X4</accession>
<feature type="transmembrane region" description="Helical" evidence="1">
    <location>
        <begin position="54"/>
        <end position="77"/>
    </location>
</feature>
<name>A0A5J9V9X4_9POAL</name>
<keyword evidence="1" id="KW-0472">Membrane</keyword>
<dbReference type="Proteomes" id="UP000324897">
    <property type="component" value="Chromosome 1"/>
</dbReference>
<keyword evidence="3" id="KW-1185">Reference proteome</keyword>
<feature type="non-terminal residue" evidence="2">
    <location>
        <position position="1"/>
    </location>
</feature>
<gene>
    <name evidence="2" type="ORF">EJB05_24833</name>
</gene>
<dbReference type="InterPro" id="IPR045501">
    <property type="entry name" value="DUF6490"/>
</dbReference>
<comment type="caution">
    <text evidence="2">The sequence shown here is derived from an EMBL/GenBank/DDBJ whole genome shotgun (WGS) entry which is preliminary data.</text>
</comment>
<dbReference type="AlphaFoldDB" id="A0A5J9V9X4"/>
<keyword evidence="1" id="KW-0812">Transmembrane</keyword>
<organism evidence="2 3">
    <name type="scientific">Eragrostis curvula</name>
    <name type="common">weeping love grass</name>
    <dbReference type="NCBI Taxonomy" id="38414"/>
    <lineage>
        <taxon>Eukaryota</taxon>
        <taxon>Viridiplantae</taxon>
        <taxon>Streptophyta</taxon>
        <taxon>Embryophyta</taxon>
        <taxon>Tracheophyta</taxon>
        <taxon>Spermatophyta</taxon>
        <taxon>Magnoliopsida</taxon>
        <taxon>Liliopsida</taxon>
        <taxon>Poales</taxon>
        <taxon>Poaceae</taxon>
        <taxon>PACMAD clade</taxon>
        <taxon>Chloridoideae</taxon>
        <taxon>Eragrostideae</taxon>
        <taxon>Eragrostidinae</taxon>
        <taxon>Eragrostis</taxon>
    </lineage>
</organism>
<sequence length="141" mass="15405">MTSEKQKPVVDNEALLKQPAIPPTPERPSLLTIVCFVFLTFSSAMAVYQGNGDWGAISFACFFFLTLVLLFRCLRWYEAAAPGSPRREHLIVAVWLLTTMLTIAFFMLLEFWFSSAGDIAAKGGTAPQLTAGEPKSGIGSP</sequence>
<protein>
    <submittedName>
        <fullName evidence="2">Uncharacterized protein</fullName>
    </submittedName>
</protein>
<evidence type="ECO:0000313" key="3">
    <source>
        <dbReference type="Proteomes" id="UP000324897"/>
    </source>
</evidence>
<proteinExistence type="predicted"/>
<feature type="transmembrane region" description="Helical" evidence="1">
    <location>
        <begin position="89"/>
        <end position="109"/>
    </location>
</feature>
<evidence type="ECO:0000313" key="2">
    <source>
        <dbReference type="EMBL" id="TVU33052.1"/>
    </source>
</evidence>
<keyword evidence="1" id="KW-1133">Transmembrane helix</keyword>
<evidence type="ECO:0000256" key="1">
    <source>
        <dbReference type="SAM" id="Phobius"/>
    </source>
</evidence>